<reference evidence="1 2" key="1">
    <citation type="submission" date="2023-04" db="EMBL/GenBank/DDBJ databases">
        <title>Marinoamorphus aggregata gen. nov., sp. Nov., isolate from tissue of brittle star Ophioplocus japonicus.</title>
        <authorList>
            <person name="Kawano K."/>
            <person name="Sawayama S."/>
            <person name="Nakagawa S."/>
        </authorList>
    </citation>
    <scope>NUCLEOTIDE SEQUENCE [LARGE SCALE GENOMIC DNA]</scope>
    <source>
        <strain evidence="1 2">NKW23</strain>
    </source>
</reference>
<protein>
    <recommendedName>
        <fullName evidence="3">PEP-CTERM protein-sorting domain-containing protein</fullName>
    </recommendedName>
</protein>
<comment type="caution">
    <text evidence="1">The sequence shown here is derived from an EMBL/GenBank/DDBJ whole genome shotgun (WGS) entry which is preliminary data.</text>
</comment>
<name>A0ABQ6LND7_9RHOB</name>
<dbReference type="EMBL" id="BSYI01000041">
    <property type="protein sequence ID" value="GMG84706.1"/>
    <property type="molecule type" value="Genomic_DNA"/>
</dbReference>
<evidence type="ECO:0000313" key="1">
    <source>
        <dbReference type="EMBL" id="GMG84706.1"/>
    </source>
</evidence>
<evidence type="ECO:0008006" key="3">
    <source>
        <dbReference type="Google" id="ProtNLM"/>
    </source>
</evidence>
<sequence>MERGADTLSFRQSVTGAVTDLGLLALALAGSAQGASPVGFTLACAATGGLGGIVHGAIDNPTGTPEIAGLSTAARFLAIDLSDRAVTESRDNGGGASTGIGFFSAPACMRTITGLGLPSQPLPGIDDLAGAGITNIGAAEIAFAGNGLRVDVRGIHLTAGDSFSCTVSGTAADMPLPAPAALLLAGLAGLDLAGRRAG</sequence>
<keyword evidence="2" id="KW-1185">Reference proteome</keyword>
<gene>
    <name evidence="1" type="ORF">LNKW23_39220</name>
</gene>
<proteinExistence type="predicted"/>
<organism evidence="1 2">
    <name type="scientific">Paralimibaculum aggregatum</name>
    <dbReference type="NCBI Taxonomy" id="3036245"/>
    <lineage>
        <taxon>Bacteria</taxon>
        <taxon>Pseudomonadati</taxon>
        <taxon>Pseudomonadota</taxon>
        <taxon>Alphaproteobacteria</taxon>
        <taxon>Rhodobacterales</taxon>
        <taxon>Paracoccaceae</taxon>
        <taxon>Paralimibaculum</taxon>
    </lineage>
</organism>
<evidence type="ECO:0000313" key="2">
    <source>
        <dbReference type="Proteomes" id="UP001239909"/>
    </source>
</evidence>
<dbReference type="Proteomes" id="UP001239909">
    <property type="component" value="Unassembled WGS sequence"/>
</dbReference>
<accession>A0ABQ6LND7</accession>
<dbReference type="RefSeq" id="WP_285673800.1">
    <property type="nucleotide sequence ID" value="NZ_BSYI01000041.1"/>
</dbReference>